<dbReference type="EMBL" id="JAOTOJ010000004">
    <property type="protein sequence ID" value="KAK9402735.1"/>
    <property type="molecule type" value="Genomic_DNA"/>
</dbReference>
<dbReference type="GO" id="GO:0046872">
    <property type="term" value="F:metal ion binding"/>
    <property type="evidence" value="ECO:0007669"/>
    <property type="project" value="UniProtKB-KW"/>
</dbReference>
<evidence type="ECO:0000256" key="3">
    <source>
        <dbReference type="ARBA" id="ARBA00022723"/>
    </source>
</evidence>
<sequence length="93" mass="10280">MSRAGKEQKSPVSQERDPCPVTGLTWVRGTIDWRSPGGKEGASEHVHCSSWLLGDILIIVLAGHHGKEFTPSTHAAYQKMTNVVTHALAYRYH</sequence>
<evidence type="ECO:0000313" key="7">
    <source>
        <dbReference type="EMBL" id="KAK9402735.1"/>
    </source>
</evidence>
<dbReference type="InterPro" id="IPR009050">
    <property type="entry name" value="Globin-like_sf"/>
</dbReference>
<dbReference type="SUPFAM" id="SSF46458">
    <property type="entry name" value="Globin-like"/>
    <property type="match status" value="1"/>
</dbReference>
<protein>
    <submittedName>
        <fullName evidence="7">Hemoglobin subunit beta-2</fullName>
    </submittedName>
</protein>
<keyword evidence="3" id="KW-0479">Metal-binding</keyword>
<dbReference type="InterPro" id="IPR012292">
    <property type="entry name" value="Globin/Proto"/>
</dbReference>
<evidence type="ECO:0000256" key="5">
    <source>
        <dbReference type="SAM" id="MobiDB-lite"/>
    </source>
</evidence>
<keyword evidence="2" id="KW-0349">Heme</keyword>
<dbReference type="InterPro" id="IPR000971">
    <property type="entry name" value="Globin"/>
</dbReference>
<keyword evidence="8" id="KW-1185">Reference proteome</keyword>
<dbReference type="Proteomes" id="UP001474421">
    <property type="component" value="Unassembled WGS sequence"/>
</dbReference>
<dbReference type="GO" id="GO:0019825">
    <property type="term" value="F:oxygen binding"/>
    <property type="evidence" value="ECO:0007669"/>
    <property type="project" value="InterPro"/>
</dbReference>
<dbReference type="Gene3D" id="1.10.490.10">
    <property type="entry name" value="Globins"/>
    <property type="match status" value="1"/>
</dbReference>
<evidence type="ECO:0000256" key="4">
    <source>
        <dbReference type="ARBA" id="ARBA00023004"/>
    </source>
</evidence>
<accession>A0AAW1BLT6</accession>
<dbReference type="AlphaFoldDB" id="A0AAW1BLT6"/>
<dbReference type="GO" id="GO:0020037">
    <property type="term" value="F:heme binding"/>
    <property type="evidence" value="ECO:0007669"/>
    <property type="project" value="InterPro"/>
</dbReference>
<feature type="region of interest" description="Disordered" evidence="5">
    <location>
        <begin position="1"/>
        <end position="23"/>
    </location>
</feature>
<comment type="similarity">
    <text evidence="1">Belongs to the globin family.</text>
</comment>
<organism evidence="7 8">
    <name type="scientific">Crotalus adamanteus</name>
    <name type="common">Eastern diamondback rattlesnake</name>
    <dbReference type="NCBI Taxonomy" id="8729"/>
    <lineage>
        <taxon>Eukaryota</taxon>
        <taxon>Metazoa</taxon>
        <taxon>Chordata</taxon>
        <taxon>Craniata</taxon>
        <taxon>Vertebrata</taxon>
        <taxon>Euteleostomi</taxon>
        <taxon>Lepidosauria</taxon>
        <taxon>Squamata</taxon>
        <taxon>Bifurcata</taxon>
        <taxon>Unidentata</taxon>
        <taxon>Episquamata</taxon>
        <taxon>Toxicofera</taxon>
        <taxon>Serpentes</taxon>
        <taxon>Colubroidea</taxon>
        <taxon>Viperidae</taxon>
        <taxon>Crotalinae</taxon>
        <taxon>Crotalus</taxon>
    </lineage>
</organism>
<feature type="compositionally biased region" description="Basic and acidic residues" evidence="5">
    <location>
        <begin position="1"/>
        <end position="18"/>
    </location>
</feature>
<evidence type="ECO:0000313" key="8">
    <source>
        <dbReference type="Proteomes" id="UP001474421"/>
    </source>
</evidence>
<evidence type="ECO:0000256" key="1">
    <source>
        <dbReference type="ARBA" id="ARBA00008705"/>
    </source>
</evidence>
<evidence type="ECO:0000256" key="2">
    <source>
        <dbReference type="ARBA" id="ARBA00022617"/>
    </source>
</evidence>
<dbReference type="PROSITE" id="PS01033">
    <property type="entry name" value="GLOBIN"/>
    <property type="match status" value="1"/>
</dbReference>
<reference evidence="7 8" key="1">
    <citation type="journal article" date="2024" name="Proc. Natl. Acad. Sci. U.S.A.">
        <title>The genetic regulatory architecture and epigenomic basis for age-related changes in rattlesnake venom.</title>
        <authorList>
            <person name="Hogan M.P."/>
            <person name="Holding M.L."/>
            <person name="Nystrom G.S."/>
            <person name="Colston T.J."/>
            <person name="Bartlett D.A."/>
            <person name="Mason A.J."/>
            <person name="Ellsworth S.A."/>
            <person name="Rautsaw R.M."/>
            <person name="Lawrence K.C."/>
            <person name="Strickland J.L."/>
            <person name="He B."/>
            <person name="Fraser P."/>
            <person name="Margres M.J."/>
            <person name="Gilbert D.M."/>
            <person name="Gibbs H.L."/>
            <person name="Parkinson C.L."/>
            <person name="Rokyta D.R."/>
        </authorList>
    </citation>
    <scope>NUCLEOTIDE SEQUENCE [LARGE SCALE GENOMIC DNA]</scope>
    <source>
        <strain evidence="7">DRR0105</strain>
    </source>
</reference>
<evidence type="ECO:0000259" key="6">
    <source>
        <dbReference type="PROSITE" id="PS01033"/>
    </source>
</evidence>
<proteinExistence type="inferred from homology"/>
<comment type="caution">
    <text evidence="7">The sequence shown here is derived from an EMBL/GenBank/DDBJ whole genome shotgun (WGS) entry which is preliminary data.</text>
</comment>
<feature type="domain" description="Globin" evidence="6">
    <location>
        <begin position="1"/>
        <end position="93"/>
    </location>
</feature>
<gene>
    <name evidence="7" type="ORF">NXF25_011091</name>
</gene>
<name>A0AAW1BLT6_CROAD</name>
<keyword evidence="4" id="KW-0408">Iron</keyword>